<reference evidence="1 2" key="1">
    <citation type="submission" date="2018-06" db="EMBL/GenBank/DDBJ databases">
        <authorList>
            <consortium name="Pathogen Informatics"/>
            <person name="Doyle S."/>
        </authorList>
    </citation>
    <scope>NUCLEOTIDE SEQUENCE [LARGE SCALE GENOMIC DNA]</scope>
    <source>
        <strain evidence="1 2">NCTC1934</strain>
    </source>
</reference>
<sequence>MCTDPGRRLPAGSRLRLLHGEFDRLPAAPIERIRAILDLIELHTQISPGADQRMTHLAALGELAGVLRPAVSALENRVAADAFAHGATQEDLARAAGLTDQAARDRWGDLTICHCVVVISHQARAQETQQDDPRAGIGEMGVPAQYDADRGVWRVGVHVRTCARHAVIAVGGSVRRVYEIDPDGWEPNPGGWSFRAVGERALSPVEVDDLYADGELPYHIGSPCPTTAGGPYRPERFWPVRERAARWFEP</sequence>
<dbReference type="AlphaFoldDB" id="A0A379JM26"/>
<protein>
    <submittedName>
        <fullName evidence="1">Uncharacterized protein</fullName>
    </submittedName>
</protein>
<accession>A0A379JM26</accession>
<name>A0A379JM26_9NOCA</name>
<dbReference type="OrthoDB" id="4536695at2"/>
<proteinExistence type="predicted"/>
<evidence type="ECO:0000313" key="1">
    <source>
        <dbReference type="EMBL" id="SUD49558.1"/>
    </source>
</evidence>
<evidence type="ECO:0000313" key="2">
    <source>
        <dbReference type="Proteomes" id="UP000255467"/>
    </source>
</evidence>
<organism evidence="1 2">
    <name type="scientific">Nocardia otitidiscaviarum</name>
    <dbReference type="NCBI Taxonomy" id="1823"/>
    <lineage>
        <taxon>Bacteria</taxon>
        <taxon>Bacillati</taxon>
        <taxon>Actinomycetota</taxon>
        <taxon>Actinomycetes</taxon>
        <taxon>Mycobacteriales</taxon>
        <taxon>Nocardiaceae</taxon>
        <taxon>Nocardia</taxon>
    </lineage>
</organism>
<dbReference type="Proteomes" id="UP000255467">
    <property type="component" value="Unassembled WGS sequence"/>
</dbReference>
<keyword evidence="2" id="KW-1185">Reference proteome</keyword>
<gene>
    <name evidence="1" type="ORF">NCTC1934_06912</name>
</gene>
<dbReference type="EMBL" id="UGRY01000008">
    <property type="protein sequence ID" value="SUD49558.1"/>
    <property type="molecule type" value="Genomic_DNA"/>
</dbReference>
<dbReference type="RefSeq" id="WP_147287257.1">
    <property type="nucleotide sequence ID" value="NZ_UGRY01000008.1"/>
</dbReference>